<dbReference type="AlphaFoldDB" id="A0A2Z4JSN9"/>
<gene>
    <name evidence="3" type="ORF">Pas1_04920</name>
</gene>
<accession>A0A2Z4JSN9</accession>
<evidence type="ECO:0000313" key="3">
    <source>
        <dbReference type="EMBL" id="AWW49776.1"/>
    </source>
</evidence>
<sequence length="158" mass="17245">MKNCFKIANPTRIFRVWALTALGALIAGSALAQDAGSIVGLWKTFDDETNQAAALVQISEQNGLFAGKVIKILDPSGMPTCIKCTDYRKDKPVVGMEILSGLKKDGDSTYSGGRILDPDDGEIYRADIKLLDQGNKLDLRAYLGIPLIGRTQSWIREK</sequence>
<dbReference type="Pfam" id="PF09917">
    <property type="entry name" value="DUF2147"/>
    <property type="match status" value="1"/>
</dbReference>
<feature type="chain" id="PRO_5016413756" evidence="1">
    <location>
        <begin position="33"/>
        <end position="158"/>
    </location>
</feature>
<dbReference type="EMBL" id="CP030085">
    <property type="protein sequence ID" value="AWW49776.1"/>
    <property type="molecule type" value="Genomic_DNA"/>
</dbReference>
<dbReference type="InterPro" id="IPR019223">
    <property type="entry name" value="DUF2147"/>
</dbReference>
<dbReference type="PANTHER" id="PTHR36919">
    <property type="entry name" value="BLR1215 PROTEIN"/>
    <property type="match status" value="1"/>
</dbReference>
<evidence type="ECO:0000313" key="4">
    <source>
        <dbReference type="Proteomes" id="UP000248592"/>
    </source>
</evidence>
<evidence type="ECO:0000256" key="1">
    <source>
        <dbReference type="SAM" id="SignalP"/>
    </source>
</evidence>
<dbReference type="Gene3D" id="2.40.128.520">
    <property type="match status" value="1"/>
</dbReference>
<keyword evidence="1" id="KW-0732">Signal</keyword>
<organism evidence="3 4">
    <name type="scientific">Polynucleobacter paneuropaeus</name>
    <dbReference type="NCBI Taxonomy" id="2527775"/>
    <lineage>
        <taxon>Bacteria</taxon>
        <taxon>Pseudomonadati</taxon>
        <taxon>Pseudomonadota</taxon>
        <taxon>Betaproteobacteria</taxon>
        <taxon>Burkholderiales</taxon>
        <taxon>Burkholderiaceae</taxon>
        <taxon>Polynucleobacter</taxon>
    </lineage>
</organism>
<feature type="domain" description="DUF2147" evidence="2">
    <location>
        <begin position="40"/>
        <end position="156"/>
    </location>
</feature>
<dbReference type="Proteomes" id="UP000248592">
    <property type="component" value="Chromosome"/>
</dbReference>
<reference evidence="4" key="1">
    <citation type="submission" date="2018-06" db="EMBL/GenBank/DDBJ databases">
        <title>Description of a new Polynucleobacter species.</title>
        <authorList>
            <person name="Hahn M.W."/>
        </authorList>
    </citation>
    <scope>NUCLEOTIDE SEQUENCE [LARGE SCALE GENOMIC DNA]</scope>
    <source>
        <strain evidence="4">MG-25-Pas1-D2</strain>
    </source>
</reference>
<dbReference type="RefSeq" id="WP_112294663.1">
    <property type="nucleotide sequence ID" value="NZ_CP030085.1"/>
</dbReference>
<protein>
    <submittedName>
        <fullName evidence="3">DUF2147 domain-containing protein</fullName>
    </submittedName>
</protein>
<proteinExistence type="predicted"/>
<name>A0A2Z4JSN9_9BURK</name>
<feature type="signal peptide" evidence="1">
    <location>
        <begin position="1"/>
        <end position="32"/>
    </location>
</feature>
<evidence type="ECO:0000259" key="2">
    <source>
        <dbReference type="Pfam" id="PF09917"/>
    </source>
</evidence>
<dbReference type="PANTHER" id="PTHR36919:SF3">
    <property type="entry name" value="BLL5882 PROTEIN"/>
    <property type="match status" value="1"/>
</dbReference>